<dbReference type="PIRSF" id="PIRSF002191">
    <property type="entry name" value="Ribosomal_L19"/>
    <property type="match status" value="1"/>
</dbReference>
<organism evidence="8 9">
    <name type="scientific">Priestia koreensis</name>
    <dbReference type="NCBI Taxonomy" id="284581"/>
    <lineage>
        <taxon>Bacteria</taxon>
        <taxon>Bacillati</taxon>
        <taxon>Bacillota</taxon>
        <taxon>Bacilli</taxon>
        <taxon>Bacillales</taxon>
        <taxon>Bacillaceae</taxon>
        <taxon>Priestia</taxon>
    </lineage>
</organism>
<accession>A0A0M0L7G4</accession>
<comment type="similarity">
    <text evidence="2 6 7">Belongs to the bacterial ribosomal protein bL19 family.</text>
</comment>
<evidence type="ECO:0000256" key="4">
    <source>
        <dbReference type="ARBA" id="ARBA00023274"/>
    </source>
</evidence>
<protein>
    <recommendedName>
        <fullName evidence="5 6">Large ribosomal subunit protein bL19</fullName>
    </recommendedName>
</protein>
<dbReference type="STRING" id="284581.AMD01_12515"/>
<dbReference type="GO" id="GO:0003735">
    <property type="term" value="F:structural constituent of ribosome"/>
    <property type="evidence" value="ECO:0007669"/>
    <property type="project" value="InterPro"/>
</dbReference>
<dbReference type="InterPro" id="IPR008991">
    <property type="entry name" value="Translation_prot_SH3-like_sf"/>
</dbReference>
<evidence type="ECO:0000256" key="3">
    <source>
        <dbReference type="ARBA" id="ARBA00022980"/>
    </source>
</evidence>
<dbReference type="SUPFAM" id="SSF50104">
    <property type="entry name" value="Translation proteins SH3-like domain"/>
    <property type="match status" value="1"/>
</dbReference>
<dbReference type="Proteomes" id="UP000037558">
    <property type="component" value="Unassembled WGS sequence"/>
</dbReference>
<dbReference type="InterPro" id="IPR018257">
    <property type="entry name" value="Ribosomal_bL19_CS"/>
</dbReference>
<dbReference type="Gene3D" id="2.30.30.790">
    <property type="match status" value="1"/>
</dbReference>
<comment type="function">
    <text evidence="1 6 7">This protein is located at the 30S-50S ribosomal subunit interface and may play a role in the structure and function of the aminoacyl-tRNA binding site.</text>
</comment>
<evidence type="ECO:0000313" key="9">
    <source>
        <dbReference type="Proteomes" id="UP000037558"/>
    </source>
</evidence>
<dbReference type="InterPro" id="IPR038657">
    <property type="entry name" value="Ribosomal_bL19_sf"/>
</dbReference>
<evidence type="ECO:0000256" key="2">
    <source>
        <dbReference type="ARBA" id="ARBA00005781"/>
    </source>
</evidence>
<reference evidence="9" key="1">
    <citation type="submission" date="2015-08" db="EMBL/GenBank/DDBJ databases">
        <title>Fjat-14210 dsm16467.</title>
        <authorList>
            <person name="Liu B."/>
            <person name="Wang J."/>
            <person name="Zhu Y."/>
            <person name="Liu G."/>
            <person name="Chen Q."/>
            <person name="Chen Z."/>
            <person name="Lan J."/>
            <person name="Che J."/>
            <person name="Ge C."/>
            <person name="Shi H."/>
            <person name="Pan Z."/>
            <person name="Liu X."/>
        </authorList>
    </citation>
    <scope>NUCLEOTIDE SEQUENCE [LARGE SCALE GENOMIC DNA]</scope>
    <source>
        <strain evidence="9">DSM 16467</strain>
    </source>
</reference>
<dbReference type="Pfam" id="PF01245">
    <property type="entry name" value="Ribosomal_L19"/>
    <property type="match status" value="1"/>
</dbReference>
<dbReference type="EMBL" id="LILC01000013">
    <property type="protein sequence ID" value="KOO46628.1"/>
    <property type="molecule type" value="Genomic_DNA"/>
</dbReference>
<dbReference type="OrthoDB" id="9803541at2"/>
<keyword evidence="3 6" id="KW-0689">Ribosomal protein</keyword>
<evidence type="ECO:0000256" key="1">
    <source>
        <dbReference type="ARBA" id="ARBA00002349"/>
    </source>
</evidence>
<proteinExistence type="inferred from homology"/>
<keyword evidence="9" id="KW-1185">Reference proteome</keyword>
<sequence>MQKLIQEITKEQLRSDLPEFRPGDTVRVHVKVVEGTRERIQVFEGVVIKRRGGGISETFTVRKVSYGVGVERTFPVHTPKIALIEVIRRGKVRRAKLYYLRNLRGKAARIKEIR</sequence>
<gene>
    <name evidence="6" type="primary">rplS</name>
    <name evidence="8" type="ORF">AMD01_12515</name>
</gene>
<dbReference type="FunFam" id="2.30.30.790:FF:000001">
    <property type="entry name" value="50S ribosomal protein L19"/>
    <property type="match status" value="1"/>
</dbReference>
<dbReference type="AlphaFoldDB" id="A0A0M0L7G4"/>
<name>A0A0M0L7G4_9BACI</name>
<evidence type="ECO:0000256" key="5">
    <source>
        <dbReference type="ARBA" id="ARBA00035171"/>
    </source>
</evidence>
<dbReference type="PATRIC" id="fig|284581.3.peg.2625"/>
<comment type="caution">
    <text evidence="8">The sequence shown here is derived from an EMBL/GenBank/DDBJ whole genome shotgun (WGS) entry which is preliminary data.</text>
</comment>
<dbReference type="NCBIfam" id="TIGR01024">
    <property type="entry name" value="rplS_bact"/>
    <property type="match status" value="1"/>
</dbReference>
<dbReference type="GO" id="GO:0006412">
    <property type="term" value="P:translation"/>
    <property type="evidence" value="ECO:0007669"/>
    <property type="project" value="UniProtKB-UniRule"/>
</dbReference>
<evidence type="ECO:0000256" key="7">
    <source>
        <dbReference type="RuleBase" id="RU000559"/>
    </source>
</evidence>
<evidence type="ECO:0000313" key="8">
    <source>
        <dbReference type="EMBL" id="KOO46628.1"/>
    </source>
</evidence>
<dbReference type="PRINTS" id="PR00061">
    <property type="entry name" value="RIBOSOMALL19"/>
</dbReference>
<dbReference type="GO" id="GO:0022625">
    <property type="term" value="C:cytosolic large ribosomal subunit"/>
    <property type="evidence" value="ECO:0007669"/>
    <property type="project" value="TreeGrafter"/>
</dbReference>
<dbReference type="PANTHER" id="PTHR15680">
    <property type="entry name" value="RIBOSOMAL PROTEIN L19"/>
    <property type="match status" value="1"/>
</dbReference>
<evidence type="ECO:0000256" key="6">
    <source>
        <dbReference type="HAMAP-Rule" id="MF_00402"/>
    </source>
</evidence>
<dbReference type="HAMAP" id="MF_00402">
    <property type="entry name" value="Ribosomal_bL19"/>
    <property type="match status" value="1"/>
</dbReference>
<dbReference type="PROSITE" id="PS01015">
    <property type="entry name" value="RIBOSOMAL_L19"/>
    <property type="match status" value="1"/>
</dbReference>
<keyword evidence="4 6" id="KW-0687">Ribonucleoprotein</keyword>
<dbReference type="PANTHER" id="PTHR15680:SF9">
    <property type="entry name" value="LARGE RIBOSOMAL SUBUNIT PROTEIN BL19M"/>
    <property type="match status" value="1"/>
</dbReference>
<dbReference type="InterPro" id="IPR001857">
    <property type="entry name" value="Ribosomal_bL19"/>
</dbReference>
<dbReference type="RefSeq" id="WP_053401725.1">
    <property type="nucleotide sequence ID" value="NZ_CP061868.1"/>
</dbReference>